<dbReference type="EMBL" id="JAWJWE010000001">
    <property type="protein sequence ID" value="KAK6643870.1"/>
    <property type="molecule type" value="Genomic_DNA"/>
</dbReference>
<evidence type="ECO:0000313" key="2">
    <source>
        <dbReference type="EMBL" id="KAK6643870.1"/>
    </source>
</evidence>
<feature type="compositionally biased region" description="Basic residues" evidence="1">
    <location>
        <begin position="1"/>
        <end position="14"/>
    </location>
</feature>
<feature type="compositionally biased region" description="Basic and acidic residues" evidence="1">
    <location>
        <begin position="15"/>
        <end position="24"/>
    </location>
</feature>
<protein>
    <submittedName>
        <fullName evidence="2">Uncharacterized protein</fullName>
    </submittedName>
</protein>
<sequence length="97" mass="11343">MIYTGKKKSTKRDRTKKEDKYGTKEKKKSKTGSGESWTPEDVCLTQRSDICQVGQIWPRGREDGKKYFLTNYNLECRQENVRVTTALKTFQFSHVNT</sequence>
<accession>A0AAN8XNI5</accession>
<evidence type="ECO:0000256" key="1">
    <source>
        <dbReference type="SAM" id="MobiDB-lite"/>
    </source>
</evidence>
<evidence type="ECO:0000313" key="3">
    <source>
        <dbReference type="Proteomes" id="UP001372834"/>
    </source>
</evidence>
<reference evidence="2 3" key="1">
    <citation type="submission" date="2023-10" db="EMBL/GenBank/DDBJ databases">
        <title>Genomes of two closely related lineages of the louse Polyplax serrata with different host specificities.</title>
        <authorList>
            <person name="Martinu J."/>
            <person name="Tarabai H."/>
            <person name="Stefka J."/>
            <person name="Hypsa V."/>
        </authorList>
    </citation>
    <scope>NUCLEOTIDE SEQUENCE [LARGE SCALE GENOMIC DNA]</scope>
    <source>
        <strain evidence="2">HR10_N</strain>
    </source>
</reference>
<feature type="region of interest" description="Disordered" evidence="1">
    <location>
        <begin position="1"/>
        <end position="39"/>
    </location>
</feature>
<organism evidence="2 3">
    <name type="scientific">Polyplax serrata</name>
    <name type="common">Common mouse louse</name>
    <dbReference type="NCBI Taxonomy" id="468196"/>
    <lineage>
        <taxon>Eukaryota</taxon>
        <taxon>Metazoa</taxon>
        <taxon>Ecdysozoa</taxon>
        <taxon>Arthropoda</taxon>
        <taxon>Hexapoda</taxon>
        <taxon>Insecta</taxon>
        <taxon>Pterygota</taxon>
        <taxon>Neoptera</taxon>
        <taxon>Paraneoptera</taxon>
        <taxon>Psocodea</taxon>
        <taxon>Troctomorpha</taxon>
        <taxon>Phthiraptera</taxon>
        <taxon>Anoplura</taxon>
        <taxon>Polyplacidae</taxon>
        <taxon>Polyplax</taxon>
    </lineage>
</organism>
<dbReference type="Proteomes" id="UP001372834">
    <property type="component" value="Unassembled WGS sequence"/>
</dbReference>
<name>A0AAN8XNI5_POLSC</name>
<proteinExistence type="predicted"/>
<gene>
    <name evidence="2" type="ORF">RUM43_000133</name>
</gene>
<comment type="caution">
    <text evidence="2">The sequence shown here is derived from an EMBL/GenBank/DDBJ whole genome shotgun (WGS) entry which is preliminary data.</text>
</comment>
<dbReference type="AlphaFoldDB" id="A0AAN8XNI5"/>